<evidence type="ECO:0000313" key="9">
    <source>
        <dbReference type="EMBL" id="SCL65548.1"/>
    </source>
</evidence>
<feature type="transmembrane region" description="Helical" evidence="7">
    <location>
        <begin position="86"/>
        <end position="109"/>
    </location>
</feature>
<dbReference type="PANTHER" id="PTHR23513">
    <property type="entry name" value="INTEGRAL MEMBRANE EFFLUX PROTEIN-RELATED"/>
    <property type="match status" value="1"/>
</dbReference>
<dbReference type="Proteomes" id="UP000198937">
    <property type="component" value="Unassembled WGS sequence"/>
</dbReference>
<feature type="transmembrane region" description="Helical" evidence="7">
    <location>
        <begin position="115"/>
        <end position="137"/>
    </location>
</feature>
<keyword evidence="3" id="KW-1003">Cell membrane</keyword>
<feature type="transmembrane region" description="Helical" evidence="7">
    <location>
        <begin position="387"/>
        <end position="405"/>
    </location>
</feature>
<keyword evidence="2" id="KW-0813">Transport</keyword>
<dbReference type="AlphaFoldDB" id="A0A1C6VGT3"/>
<evidence type="ECO:0000256" key="3">
    <source>
        <dbReference type="ARBA" id="ARBA00022475"/>
    </source>
</evidence>
<feature type="transmembrane region" description="Helical" evidence="7">
    <location>
        <begin position="321"/>
        <end position="343"/>
    </location>
</feature>
<dbReference type="PANTHER" id="PTHR23513:SF6">
    <property type="entry name" value="MAJOR FACILITATOR SUPERFAMILY ASSOCIATED DOMAIN-CONTAINING PROTEIN"/>
    <property type="match status" value="1"/>
</dbReference>
<proteinExistence type="predicted"/>
<feature type="transmembrane region" description="Helical" evidence="7">
    <location>
        <begin position="61"/>
        <end position="79"/>
    </location>
</feature>
<dbReference type="Pfam" id="PF05977">
    <property type="entry name" value="MFS_3"/>
    <property type="match status" value="1"/>
</dbReference>
<feature type="transmembrane region" description="Helical" evidence="7">
    <location>
        <begin position="264"/>
        <end position="284"/>
    </location>
</feature>
<feature type="transmembrane region" description="Helical" evidence="7">
    <location>
        <begin position="296"/>
        <end position="315"/>
    </location>
</feature>
<dbReference type="InterPro" id="IPR020846">
    <property type="entry name" value="MFS_dom"/>
</dbReference>
<name>A0A1C6VGT3_9ACTN</name>
<evidence type="ECO:0000256" key="7">
    <source>
        <dbReference type="SAM" id="Phobius"/>
    </source>
</evidence>
<dbReference type="InterPro" id="IPR010290">
    <property type="entry name" value="TM_effector"/>
</dbReference>
<dbReference type="EMBL" id="FMIA01000002">
    <property type="protein sequence ID" value="SCL65548.1"/>
    <property type="molecule type" value="Genomic_DNA"/>
</dbReference>
<dbReference type="RefSeq" id="WP_091445413.1">
    <property type="nucleotide sequence ID" value="NZ_BMMJ01000003.1"/>
</dbReference>
<evidence type="ECO:0000256" key="2">
    <source>
        <dbReference type="ARBA" id="ARBA00022448"/>
    </source>
</evidence>
<feature type="transmembrane region" description="Helical" evidence="7">
    <location>
        <begin position="232"/>
        <end position="252"/>
    </location>
</feature>
<sequence length="425" mass="43806">MTARPTEAVKPGNRGWSRDFRLLFASDATAQLGSQVTMTVLPLVAIAQLDASGTQLGVLQALYMLPFLALPLLAGVWIDRRSRRPVLILCDLVRAALVVTVSVAAWLGVLTLPQLFLIALLGGCLSVVYDISLLAYVPTMVGRSRLDGANSALGVNQAVGGTVGPALSGVLVRVIGGPATLLVDAVCYLFSGLSLALIRHREPTETRTGPRNLRREVAEGLRAVWRTPPIRAIVVHAGLYNLGMELLAIAFLVRVVTDLDLGTFVYGMVLTAGGVGAIGGALLAPVLIRRIGYGPAVGAGVVLGVLAYLALPLAGTGGTAIVAWSAGFLLGSAGSGIGSVVAVTVRQLLTPSELHARMNASYRLIAFGGIPVGALAGGVLVDALGSRTTMGIAVAVVALSAVPVLTRPVRTLRRLDGPDGGGFKA</sequence>
<organism evidence="9 10">
    <name type="scientific">Micromonospora yangpuensis</name>
    <dbReference type="NCBI Taxonomy" id="683228"/>
    <lineage>
        <taxon>Bacteria</taxon>
        <taxon>Bacillati</taxon>
        <taxon>Actinomycetota</taxon>
        <taxon>Actinomycetes</taxon>
        <taxon>Micromonosporales</taxon>
        <taxon>Micromonosporaceae</taxon>
        <taxon>Micromonospora</taxon>
    </lineage>
</organism>
<dbReference type="STRING" id="683228.GA0070617_5798"/>
<accession>A0A1C6VGT3</accession>
<keyword evidence="5 7" id="KW-1133">Transmembrane helix</keyword>
<evidence type="ECO:0000256" key="5">
    <source>
        <dbReference type="ARBA" id="ARBA00022989"/>
    </source>
</evidence>
<dbReference type="CDD" id="cd06173">
    <property type="entry name" value="MFS_MefA_like"/>
    <property type="match status" value="1"/>
</dbReference>
<dbReference type="OrthoDB" id="145388at2"/>
<evidence type="ECO:0000313" key="10">
    <source>
        <dbReference type="Proteomes" id="UP000198937"/>
    </source>
</evidence>
<comment type="subcellular location">
    <subcellularLocation>
        <location evidence="1">Cell membrane</location>
        <topology evidence="1">Multi-pass membrane protein</topology>
    </subcellularLocation>
</comment>
<evidence type="ECO:0000256" key="4">
    <source>
        <dbReference type="ARBA" id="ARBA00022692"/>
    </source>
</evidence>
<protein>
    <submittedName>
        <fullName evidence="9">Predicted arabinose efflux permease, MFS family</fullName>
    </submittedName>
</protein>
<gene>
    <name evidence="9" type="ORF">GA0070617_5798</name>
</gene>
<feature type="domain" description="Major facilitator superfamily (MFS) profile" evidence="8">
    <location>
        <begin position="1"/>
        <end position="412"/>
    </location>
</feature>
<dbReference type="SUPFAM" id="SSF103473">
    <property type="entry name" value="MFS general substrate transporter"/>
    <property type="match status" value="1"/>
</dbReference>
<keyword evidence="6 7" id="KW-0472">Membrane</keyword>
<evidence type="ECO:0000256" key="1">
    <source>
        <dbReference type="ARBA" id="ARBA00004651"/>
    </source>
</evidence>
<keyword evidence="4 7" id="KW-0812">Transmembrane</keyword>
<evidence type="ECO:0000256" key="6">
    <source>
        <dbReference type="ARBA" id="ARBA00023136"/>
    </source>
</evidence>
<dbReference type="GO" id="GO:0005886">
    <property type="term" value="C:plasma membrane"/>
    <property type="evidence" value="ECO:0007669"/>
    <property type="project" value="UniProtKB-SubCell"/>
</dbReference>
<dbReference type="Gene3D" id="1.20.1250.20">
    <property type="entry name" value="MFS general substrate transporter like domains"/>
    <property type="match status" value="1"/>
</dbReference>
<reference evidence="9 10" key="1">
    <citation type="submission" date="2016-06" db="EMBL/GenBank/DDBJ databases">
        <authorList>
            <person name="Kjaerup R.B."/>
            <person name="Dalgaard T.S."/>
            <person name="Juul-Madsen H.R."/>
        </authorList>
    </citation>
    <scope>NUCLEOTIDE SEQUENCE [LARGE SCALE GENOMIC DNA]</scope>
    <source>
        <strain evidence="9 10">DSM 45577</strain>
    </source>
</reference>
<feature type="transmembrane region" description="Helical" evidence="7">
    <location>
        <begin position="364"/>
        <end position="381"/>
    </location>
</feature>
<dbReference type="InterPro" id="IPR036259">
    <property type="entry name" value="MFS_trans_sf"/>
</dbReference>
<feature type="transmembrane region" description="Helical" evidence="7">
    <location>
        <begin position="181"/>
        <end position="198"/>
    </location>
</feature>
<evidence type="ECO:0000259" key="8">
    <source>
        <dbReference type="PROSITE" id="PS50850"/>
    </source>
</evidence>
<keyword evidence="10" id="KW-1185">Reference proteome</keyword>
<dbReference type="PROSITE" id="PS50850">
    <property type="entry name" value="MFS"/>
    <property type="match status" value="1"/>
</dbReference>
<dbReference type="GO" id="GO:0022857">
    <property type="term" value="F:transmembrane transporter activity"/>
    <property type="evidence" value="ECO:0007669"/>
    <property type="project" value="InterPro"/>
</dbReference>